<gene>
    <name evidence="1" type="ORF">CEW83_11405</name>
</gene>
<evidence type="ECO:0000313" key="2">
    <source>
        <dbReference type="Proteomes" id="UP000244930"/>
    </source>
</evidence>
<dbReference type="SUPFAM" id="SSF52309">
    <property type="entry name" value="N-(deoxy)ribosyltransferase-like"/>
    <property type="match status" value="1"/>
</dbReference>
<name>A0A2U8GQF2_9RHOO</name>
<dbReference type="KEGG" id="acom:CEW83_11405"/>
<dbReference type="Proteomes" id="UP000244930">
    <property type="component" value="Chromosome"/>
</dbReference>
<dbReference type="AlphaFoldDB" id="A0A2U8GQF2"/>
<dbReference type="EMBL" id="CP022187">
    <property type="protein sequence ID" value="AWI75744.1"/>
    <property type="molecule type" value="Genomic_DNA"/>
</dbReference>
<keyword evidence="2" id="KW-1185">Reference proteome</keyword>
<evidence type="ECO:0000313" key="1">
    <source>
        <dbReference type="EMBL" id="AWI75744.1"/>
    </source>
</evidence>
<proteinExistence type="predicted"/>
<accession>A0A2U8GQF2</accession>
<dbReference type="RefSeq" id="WP_108949449.1">
    <property type="nucleotide sequence ID" value="NZ_CP022187.1"/>
</dbReference>
<sequence>MTDDFHLPPGYAHLKPDCERFFQDHPDYSRNVFIMTRFDAGNRLLAQLDEELRRALCRQGLTGLRADDRMYPRDRQVWTNVSVYMLCCKYGLAVLEDRVKDEFNPNVALEYGFMRALDKPTLLLADVGFRNLRADIVGTLREPFDIVDMATSLPTAIGNWSRDLGVQVRALPGELPAQALKIHRRLLNIRCAQLLRDEDKKRKETNDEFWYLGEEIATYRALLQHRPNPEHAAAVERAQQRLVDAHDFSVLAEMIQRFADLAQTPA</sequence>
<protein>
    <submittedName>
        <fullName evidence="1">Uncharacterized protein</fullName>
    </submittedName>
</protein>
<reference evidence="1 2" key="1">
    <citation type="submission" date="2017-06" db="EMBL/GenBank/DDBJ databases">
        <title>Azoarcus.</title>
        <authorList>
            <person name="Woo J.-H."/>
            <person name="Kim H.-S."/>
        </authorList>
    </citation>
    <scope>NUCLEOTIDE SEQUENCE [LARGE SCALE GENOMIC DNA]</scope>
    <source>
        <strain evidence="1 2">TSPY31</strain>
    </source>
</reference>
<organism evidence="1 2">
    <name type="scientific">Parazoarcus communis</name>
    <dbReference type="NCBI Taxonomy" id="41977"/>
    <lineage>
        <taxon>Bacteria</taxon>
        <taxon>Pseudomonadati</taxon>
        <taxon>Pseudomonadota</taxon>
        <taxon>Betaproteobacteria</taxon>
        <taxon>Rhodocyclales</taxon>
        <taxon>Zoogloeaceae</taxon>
        <taxon>Parazoarcus</taxon>
    </lineage>
</organism>